<dbReference type="Gene3D" id="3.10.350.10">
    <property type="entry name" value="LysM domain"/>
    <property type="match status" value="1"/>
</dbReference>
<feature type="chain" id="PRO_5046007301" evidence="1">
    <location>
        <begin position="20"/>
        <end position="114"/>
    </location>
</feature>
<reference evidence="4" key="1">
    <citation type="journal article" date="2019" name="Int. J. Syst. Evol. Microbiol.">
        <title>The Global Catalogue of Microorganisms (GCM) 10K type strain sequencing project: providing services to taxonomists for standard genome sequencing and annotation.</title>
        <authorList>
            <consortium name="The Broad Institute Genomics Platform"/>
            <consortium name="The Broad Institute Genome Sequencing Center for Infectious Disease"/>
            <person name="Wu L."/>
            <person name="Ma J."/>
        </authorList>
    </citation>
    <scope>NUCLEOTIDE SEQUENCE [LARGE SCALE GENOMIC DNA]</scope>
    <source>
        <strain evidence="4">CCUG 42001</strain>
    </source>
</reference>
<dbReference type="PROSITE" id="PS51782">
    <property type="entry name" value="LYSM"/>
    <property type="match status" value="1"/>
</dbReference>
<protein>
    <submittedName>
        <fullName evidence="3">LysM peptidoglycan-binding domain-containing protein</fullName>
    </submittedName>
</protein>
<dbReference type="InterPro" id="IPR018392">
    <property type="entry name" value="LysM"/>
</dbReference>
<keyword evidence="1" id="KW-0732">Signal</keyword>
<gene>
    <name evidence="3" type="ORF">ACFP7A_00045</name>
</gene>
<accession>A0ABW1WBL0</accession>
<evidence type="ECO:0000313" key="4">
    <source>
        <dbReference type="Proteomes" id="UP001596267"/>
    </source>
</evidence>
<evidence type="ECO:0000256" key="1">
    <source>
        <dbReference type="SAM" id="SignalP"/>
    </source>
</evidence>
<evidence type="ECO:0000259" key="2">
    <source>
        <dbReference type="PROSITE" id="PS51782"/>
    </source>
</evidence>
<dbReference type="Proteomes" id="UP001596267">
    <property type="component" value="Unassembled WGS sequence"/>
</dbReference>
<dbReference type="EMBL" id="JBHSTQ010000001">
    <property type="protein sequence ID" value="MFC6384977.1"/>
    <property type="molecule type" value="Genomic_DNA"/>
</dbReference>
<organism evidence="3 4">
    <name type="scientific">Sporolactobacillus kofuensis</name>
    <dbReference type="NCBI Taxonomy" id="269672"/>
    <lineage>
        <taxon>Bacteria</taxon>
        <taxon>Bacillati</taxon>
        <taxon>Bacillota</taxon>
        <taxon>Bacilli</taxon>
        <taxon>Bacillales</taxon>
        <taxon>Sporolactobacillaceae</taxon>
        <taxon>Sporolactobacillus</taxon>
    </lineage>
</organism>
<name>A0ABW1WBL0_9BACL</name>
<feature type="signal peptide" evidence="1">
    <location>
        <begin position="1"/>
        <end position="19"/>
    </location>
</feature>
<dbReference type="RefSeq" id="WP_253053945.1">
    <property type="nucleotide sequence ID" value="NZ_JAMXWN010000005.1"/>
</dbReference>
<feature type="domain" description="LysM" evidence="2">
    <location>
        <begin position="47"/>
        <end position="98"/>
    </location>
</feature>
<proteinExistence type="predicted"/>
<dbReference type="InterPro" id="IPR036779">
    <property type="entry name" value="LysM_dom_sf"/>
</dbReference>
<sequence>MKKRFFTIIFILACWTSYVDLTSGSLPTGQAAQTTAQISEKATVAYQRITVSPGDTLLSITERINESEPSIEEILKDFAVLNPSVNPNHLQIGKTYAFPSYSKANNTGSTSATP</sequence>
<comment type="caution">
    <text evidence="3">The sequence shown here is derived from an EMBL/GenBank/DDBJ whole genome shotgun (WGS) entry which is preliminary data.</text>
</comment>
<keyword evidence="4" id="KW-1185">Reference proteome</keyword>
<evidence type="ECO:0000313" key="3">
    <source>
        <dbReference type="EMBL" id="MFC6384977.1"/>
    </source>
</evidence>